<evidence type="ECO:0000313" key="3">
    <source>
        <dbReference type="EMBL" id="KAK7312355.1"/>
    </source>
</evidence>
<dbReference type="PANTHER" id="PTHR31236">
    <property type="entry name" value="BURP DOMAIN PROTEIN USPL1-LIKE"/>
    <property type="match status" value="1"/>
</dbReference>
<evidence type="ECO:0000256" key="1">
    <source>
        <dbReference type="SAM" id="MobiDB-lite"/>
    </source>
</evidence>
<accession>A0AAN9K6V7</accession>
<dbReference type="PANTHER" id="PTHR31236:SF59">
    <property type="entry name" value="BURP DOMAIN PROTEIN"/>
    <property type="match status" value="1"/>
</dbReference>
<dbReference type="InterPro" id="IPR044816">
    <property type="entry name" value="BURP"/>
</dbReference>
<dbReference type="Pfam" id="PF03181">
    <property type="entry name" value="BURP"/>
    <property type="match status" value="1"/>
</dbReference>
<evidence type="ECO:0000259" key="2">
    <source>
        <dbReference type="PROSITE" id="PS51277"/>
    </source>
</evidence>
<dbReference type="AlphaFoldDB" id="A0AAN9K6V7"/>
<sequence length="118" mass="13330">MVEPISKKPIRVIPSHDNKPYISQYGKIDSKKHTEESSHDNEPNTARNCGTGPKKHPKNKNGDDKIEAFGICHLNTSDWSQDHILFSQLGFKPGQAPVCHFFPVKHLMWVPQPSEATM</sequence>
<feature type="region of interest" description="Disordered" evidence="1">
    <location>
        <begin position="1"/>
        <end position="63"/>
    </location>
</feature>
<reference evidence="3 4" key="1">
    <citation type="submission" date="2024-01" db="EMBL/GenBank/DDBJ databases">
        <title>The genomes of 5 underutilized Papilionoideae crops provide insights into root nodulation and disease resistanc.</title>
        <authorList>
            <person name="Jiang F."/>
        </authorList>
    </citation>
    <scope>NUCLEOTIDE SEQUENCE [LARGE SCALE GENOMIC DNA]</scope>
    <source>
        <strain evidence="3">LVBAO_FW01</strain>
        <tissue evidence="3">Leaves</tissue>
    </source>
</reference>
<feature type="compositionally biased region" description="Basic and acidic residues" evidence="1">
    <location>
        <begin position="28"/>
        <end position="42"/>
    </location>
</feature>
<organism evidence="3 4">
    <name type="scientific">Canavalia gladiata</name>
    <name type="common">Sword bean</name>
    <name type="synonym">Dolichos gladiatus</name>
    <dbReference type="NCBI Taxonomy" id="3824"/>
    <lineage>
        <taxon>Eukaryota</taxon>
        <taxon>Viridiplantae</taxon>
        <taxon>Streptophyta</taxon>
        <taxon>Embryophyta</taxon>
        <taxon>Tracheophyta</taxon>
        <taxon>Spermatophyta</taxon>
        <taxon>Magnoliopsida</taxon>
        <taxon>eudicotyledons</taxon>
        <taxon>Gunneridae</taxon>
        <taxon>Pentapetalae</taxon>
        <taxon>rosids</taxon>
        <taxon>fabids</taxon>
        <taxon>Fabales</taxon>
        <taxon>Fabaceae</taxon>
        <taxon>Papilionoideae</taxon>
        <taxon>50 kb inversion clade</taxon>
        <taxon>NPAAA clade</taxon>
        <taxon>indigoferoid/millettioid clade</taxon>
        <taxon>Phaseoleae</taxon>
        <taxon>Canavalia</taxon>
    </lineage>
</organism>
<keyword evidence="4" id="KW-1185">Reference proteome</keyword>
<comment type="caution">
    <text evidence="3">The sequence shown here is derived from an EMBL/GenBank/DDBJ whole genome shotgun (WGS) entry which is preliminary data.</text>
</comment>
<feature type="domain" description="BURP" evidence="2">
    <location>
        <begin position="1"/>
        <end position="112"/>
    </location>
</feature>
<dbReference type="PROSITE" id="PS51277">
    <property type="entry name" value="BURP"/>
    <property type="match status" value="1"/>
</dbReference>
<proteinExistence type="predicted"/>
<dbReference type="EMBL" id="JAYMYQ010000009">
    <property type="protein sequence ID" value="KAK7312355.1"/>
    <property type="molecule type" value="Genomic_DNA"/>
</dbReference>
<name>A0AAN9K6V7_CANGL</name>
<protein>
    <recommendedName>
        <fullName evidence="2">BURP domain-containing protein</fullName>
    </recommendedName>
</protein>
<evidence type="ECO:0000313" key="4">
    <source>
        <dbReference type="Proteomes" id="UP001367508"/>
    </source>
</evidence>
<gene>
    <name evidence="3" type="ORF">VNO77_36146</name>
</gene>
<dbReference type="Proteomes" id="UP001367508">
    <property type="component" value="Unassembled WGS sequence"/>
</dbReference>
<dbReference type="InterPro" id="IPR004873">
    <property type="entry name" value="BURP_dom"/>
</dbReference>